<dbReference type="PROSITE" id="PS00599">
    <property type="entry name" value="AA_TRANSFER_CLASS_2"/>
    <property type="match status" value="1"/>
</dbReference>
<comment type="similarity">
    <text evidence="8">Belongs to the class-II pyridoxal-phosphate-dependent aminotransferase family. Histidinol-phosphate aminotransferase subfamily.</text>
</comment>
<reference evidence="10" key="2">
    <citation type="journal article" date="2021" name="PeerJ">
        <title>Extensive microbial diversity within the chicken gut microbiome revealed by metagenomics and culture.</title>
        <authorList>
            <person name="Gilroy R."/>
            <person name="Ravi A."/>
            <person name="Getino M."/>
            <person name="Pursley I."/>
            <person name="Horton D.L."/>
            <person name="Alikhan N.F."/>
            <person name="Baker D."/>
            <person name="Gharbi K."/>
            <person name="Hall N."/>
            <person name="Watson M."/>
            <person name="Adriaenssens E.M."/>
            <person name="Foster-Nyarko E."/>
            <person name="Jarju S."/>
            <person name="Secka A."/>
            <person name="Antonio M."/>
            <person name="Oren A."/>
            <person name="Chaudhuri R.R."/>
            <person name="La Ragione R."/>
            <person name="Hildebrand F."/>
            <person name="Pallen M.J."/>
        </authorList>
    </citation>
    <scope>NUCLEOTIDE SEQUENCE</scope>
    <source>
        <strain evidence="10">CHK195-15760</strain>
    </source>
</reference>
<proteinExistence type="inferred from homology"/>
<dbReference type="GO" id="GO:0004400">
    <property type="term" value="F:histidinol-phosphate transaminase activity"/>
    <property type="evidence" value="ECO:0007669"/>
    <property type="project" value="UniProtKB-UniRule"/>
</dbReference>
<comment type="subunit">
    <text evidence="3 8">Homodimer.</text>
</comment>
<evidence type="ECO:0000256" key="6">
    <source>
        <dbReference type="ARBA" id="ARBA00022898"/>
    </source>
</evidence>
<organism evidence="10 11">
    <name type="scientific">Candidatus Merdicola faecigallinarum</name>
    <dbReference type="NCBI Taxonomy" id="2840862"/>
    <lineage>
        <taxon>Bacteria</taxon>
        <taxon>Bacillati</taxon>
        <taxon>Bacillota</taxon>
        <taxon>Clostridia</taxon>
        <taxon>Candidatus Merdicola</taxon>
    </lineage>
</organism>
<dbReference type="NCBIfam" id="TIGR01141">
    <property type="entry name" value="hisC"/>
    <property type="match status" value="1"/>
</dbReference>
<feature type="modified residue" description="N6-(pyridoxal phosphate)lysine" evidence="8">
    <location>
        <position position="221"/>
    </location>
</feature>
<comment type="pathway">
    <text evidence="2 8">Amino-acid biosynthesis; L-histidine biosynthesis; L-histidine from 5-phospho-alpha-D-ribose 1-diphosphate: step 7/9.</text>
</comment>
<dbReference type="HAMAP" id="MF_01023">
    <property type="entry name" value="HisC_aminotrans_2"/>
    <property type="match status" value="1"/>
</dbReference>
<gene>
    <name evidence="8 10" type="primary">hisC</name>
    <name evidence="10" type="ORF">IAB70_02650</name>
</gene>
<dbReference type="Proteomes" id="UP000824093">
    <property type="component" value="Unassembled WGS sequence"/>
</dbReference>
<evidence type="ECO:0000313" key="11">
    <source>
        <dbReference type="Proteomes" id="UP000824093"/>
    </source>
</evidence>
<evidence type="ECO:0000259" key="9">
    <source>
        <dbReference type="Pfam" id="PF00155"/>
    </source>
</evidence>
<dbReference type="Pfam" id="PF00155">
    <property type="entry name" value="Aminotran_1_2"/>
    <property type="match status" value="1"/>
</dbReference>
<dbReference type="GO" id="GO:0030170">
    <property type="term" value="F:pyridoxal phosphate binding"/>
    <property type="evidence" value="ECO:0007669"/>
    <property type="project" value="InterPro"/>
</dbReference>
<feature type="domain" description="Aminotransferase class I/classII large" evidence="9">
    <location>
        <begin position="30"/>
        <end position="352"/>
    </location>
</feature>
<dbReference type="AlphaFoldDB" id="A0A9D1M0Q3"/>
<dbReference type="GO" id="GO:0000105">
    <property type="term" value="P:L-histidine biosynthetic process"/>
    <property type="evidence" value="ECO:0007669"/>
    <property type="project" value="UniProtKB-UniRule"/>
</dbReference>
<dbReference type="InterPro" id="IPR001917">
    <property type="entry name" value="Aminotrans_II_pyridoxalP_BS"/>
</dbReference>
<evidence type="ECO:0000256" key="4">
    <source>
        <dbReference type="ARBA" id="ARBA00022576"/>
    </source>
</evidence>
<dbReference type="InterPro" id="IPR015421">
    <property type="entry name" value="PyrdxlP-dep_Trfase_major"/>
</dbReference>
<evidence type="ECO:0000256" key="3">
    <source>
        <dbReference type="ARBA" id="ARBA00011738"/>
    </source>
</evidence>
<evidence type="ECO:0000256" key="8">
    <source>
        <dbReference type="HAMAP-Rule" id="MF_01023"/>
    </source>
</evidence>
<comment type="caution">
    <text evidence="10">The sequence shown here is derived from an EMBL/GenBank/DDBJ whole genome shotgun (WGS) entry which is preliminary data.</text>
</comment>
<dbReference type="PANTHER" id="PTHR43643:SF3">
    <property type="entry name" value="HISTIDINOL-PHOSPHATE AMINOTRANSFERASE"/>
    <property type="match status" value="1"/>
</dbReference>
<comment type="cofactor">
    <cofactor evidence="1 8">
        <name>pyridoxal 5'-phosphate</name>
        <dbReference type="ChEBI" id="CHEBI:597326"/>
    </cofactor>
</comment>
<dbReference type="EC" id="2.6.1.9" evidence="8"/>
<dbReference type="InterPro" id="IPR050106">
    <property type="entry name" value="HistidinolP_aminotransfase"/>
</dbReference>
<comment type="catalytic activity">
    <reaction evidence="7 8">
        <text>L-histidinol phosphate + 2-oxoglutarate = 3-(imidazol-4-yl)-2-oxopropyl phosphate + L-glutamate</text>
        <dbReference type="Rhea" id="RHEA:23744"/>
        <dbReference type="ChEBI" id="CHEBI:16810"/>
        <dbReference type="ChEBI" id="CHEBI:29985"/>
        <dbReference type="ChEBI" id="CHEBI:57766"/>
        <dbReference type="ChEBI" id="CHEBI:57980"/>
        <dbReference type="EC" id="2.6.1.9"/>
    </reaction>
</comment>
<evidence type="ECO:0000256" key="7">
    <source>
        <dbReference type="ARBA" id="ARBA00047481"/>
    </source>
</evidence>
<keyword evidence="8" id="KW-0028">Amino-acid biosynthesis</keyword>
<evidence type="ECO:0000256" key="5">
    <source>
        <dbReference type="ARBA" id="ARBA00022679"/>
    </source>
</evidence>
<dbReference type="InterPro" id="IPR015424">
    <property type="entry name" value="PyrdxlP-dep_Trfase"/>
</dbReference>
<sequence length="359" mass="41008">MQGRKILAKLQAYKVQKTEEELKKKYGTEKIIKLNANENPYGTSAKVLQSMKEIKDISKYPDGYCMQLREALAKKYNISKECFLFGDASNEIIQMITKAYLEQGEEVITSIPGFSLYESATIMQEGKLVGVPLKDDKLDLEGILNKISDKTRIIFITNPHNPTGTIITKEEQEEFIKKVPKEVLVVIDEAYYEFVCNKQFPNSIELLNQYSNLCILRTFSKAYGLAGLRVGYGIASPECIRILEKVKNPYNISVIAQKAAVQALKDSFMEETVEKNKKIVKAVSLELEKLGMEYCKTEANFIFINMEMEGKEILEAFLKEGIMVRVGYPNYETWARVSIGTEDQMKEFIKVLKKIRKVM</sequence>
<protein>
    <recommendedName>
        <fullName evidence="8">Histidinol-phosphate aminotransferase</fullName>
        <ecNumber evidence="8">2.6.1.9</ecNumber>
    </recommendedName>
    <alternativeName>
        <fullName evidence="8">Imidazole acetol-phosphate transaminase</fullName>
    </alternativeName>
</protein>
<keyword evidence="4 8" id="KW-0032">Aminotransferase</keyword>
<dbReference type="Gene3D" id="3.90.1150.10">
    <property type="entry name" value="Aspartate Aminotransferase, domain 1"/>
    <property type="match status" value="1"/>
</dbReference>
<evidence type="ECO:0000256" key="1">
    <source>
        <dbReference type="ARBA" id="ARBA00001933"/>
    </source>
</evidence>
<dbReference type="PANTHER" id="PTHR43643">
    <property type="entry name" value="HISTIDINOL-PHOSPHATE AMINOTRANSFERASE 2"/>
    <property type="match status" value="1"/>
</dbReference>
<keyword evidence="6 8" id="KW-0663">Pyridoxal phosphate</keyword>
<dbReference type="Gene3D" id="3.40.640.10">
    <property type="entry name" value="Type I PLP-dependent aspartate aminotransferase-like (Major domain)"/>
    <property type="match status" value="1"/>
</dbReference>
<dbReference type="SUPFAM" id="SSF53383">
    <property type="entry name" value="PLP-dependent transferases"/>
    <property type="match status" value="1"/>
</dbReference>
<dbReference type="CDD" id="cd00609">
    <property type="entry name" value="AAT_like"/>
    <property type="match status" value="1"/>
</dbReference>
<evidence type="ECO:0000313" key="10">
    <source>
        <dbReference type="EMBL" id="HIU51511.1"/>
    </source>
</evidence>
<reference evidence="10" key="1">
    <citation type="submission" date="2020-10" db="EMBL/GenBank/DDBJ databases">
        <authorList>
            <person name="Gilroy R."/>
        </authorList>
    </citation>
    <scope>NUCLEOTIDE SEQUENCE</scope>
    <source>
        <strain evidence="10">CHK195-15760</strain>
    </source>
</reference>
<keyword evidence="8" id="KW-0368">Histidine biosynthesis</keyword>
<keyword evidence="5 8" id="KW-0808">Transferase</keyword>
<name>A0A9D1M0Q3_9FIRM</name>
<dbReference type="EMBL" id="DVNH01000019">
    <property type="protein sequence ID" value="HIU51511.1"/>
    <property type="molecule type" value="Genomic_DNA"/>
</dbReference>
<dbReference type="InterPro" id="IPR005861">
    <property type="entry name" value="HisP_aminotrans"/>
</dbReference>
<dbReference type="InterPro" id="IPR015422">
    <property type="entry name" value="PyrdxlP-dep_Trfase_small"/>
</dbReference>
<dbReference type="InterPro" id="IPR004839">
    <property type="entry name" value="Aminotransferase_I/II_large"/>
</dbReference>
<evidence type="ECO:0000256" key="2">
    <source>
        <dbReference type="ARBA" id="ARBA00005011"/>
    </source>
</evidence>
<accession>A0A9D1M0Q3</accession>